<name>A0A7J0GIY6_9ERIC</name>
<organism evidence="1 2">
    <name type="scientific">Actinidia rufa</name>
    <dbReference type="NCBI Taxonomy" id="165716"/>
    <lineage>
        <taxon>Eukaryota</taxon>
        <taxon>Viridiplantae</taxon>
        <taxon>Streptophyta</taxon>
        <taxon>Embryophyta</taxon>
        <taxon>Tracheophyta</taxon>
        <taxon>Spermatophyta</taxon>
        <taxon>Magnoliopsida</taxon>
        <taxon>eudicotyledons</taxon>
        <taxon>Gunneridae</taxon>
        <taxon>Pentapetalae</taxon>
        <taxon>asterids</taxon>
        <taxon>Ericales</taxon>
        <taxon>Actinidiaceae</taxon>
        <taxon>Actinidia</taxon>
    </lineage>
</organism>
<accession>A0A7J0GIY6</accession>
<dbReference type="AlphaFoldDB" id="A0A7J0GIY6"/>
<gene>
    <name evidence="1" type="ORF">Acr_22g0001680</name>
</gene>
<keyword evidence="1" id="KW-0808">Transferase</keyword>
<keyword evidence="2" id="KW-1185">Reference proteome</keyword>
<protein>
    <submittedName>
        <fullName evidence="1">KDO transferase A</fullName>
    </submittedName>
</protein>
<sequence>MGSMAAQPRWACMAVSGDQSATWVAPRGSWKCGELNDGDRSGDGGWRWSFPATMAVAHEKGSALNVGL</sequence>
<comment type="caution">
    <text evidence="1">The sequence shown here is derived from an EMBL/GenBank/DDBJ whole genome shotgun (WGS) entry which is preliminary data.</text>
</comment>
<dbReference type="GO" id="GO:0016740">
    <property type="term" value="F:transferase activity"/>
    <property type="evidence" value="ECO:0007669"/>
    <property type="project" value="UniProtKB-KW"/>
</dbReference>
<reference evidence="1 2" key="1">
    <citation type="submission" date="2019-07" db="EMBL/GenBank/DDBJ databases">
        <title>De Novo Assembly of kiwifruit Actinidia rufa.</title>
        <authorList>
            <person name="Sugita-Konishi S."/>
            <person name="Sato K."/>
            <person name="Mori E."/>
            <person name="Abe Y."/>
            <person name="Kisaki G."/>
            <person name="Hamano K."/>
            <person name="Suezawa K."/>
            <person name="Otani M."/>
            <person name="Fukuda T."/>
            <person name="Manabe T."/>
            <person name="Gomi K."/>
            <person name="Tabuchi M."/>
            <person name="Akimitsu K."/>
            <person name="Kataoka I."/>
        </authorList>
    </citation>
    <scope>NUCLEOTIDE SEQUENCE [LARGE SCALE GENOMIC DNA]</scope>
    <source>
        <strain evidence="2">cv. Fuchu</strain>
    </source>
</reference>
<evidence type="ECO:0000313" key="2">
    <source>
        <dbReference type="Proteomes" id="UP000585474"/>
    </source>
</evidence>
<dbReference type="EMBL" id="BJWL01000022">
    <property type="protein sequence ID" value="GFZ10770.1"/>
    <property type="molecule type" value="Genomic_DNA"/>
</dbReference>
<proteinExistence type="predicted"/>
<evidence type="ECO:0000313" key="1">
    <source>
        <dbReference type="EMBL" id="GFZ10770.1"/>
    </source>
</evidence>
<dbReference type="Proteomes" id="UP000585474">
    <property type="component" value="Unassembled WGS sequence"/>
</dbReference>